<name>A0ABQ6X2N8_9EURO</name>
<dbReference type="InterPro" id="IPR002328">
    <property type="entry name" value="ADH_Zn_CS"/>
</dbReference>
<keyword evidence="3 6" id="KW-0479">Metal-binding</keyword>
<dbReference type="Proteomes" id="UP000325395">
    <property type="component" value="Unassembled WGS sequence"/>
</dbReference>
<protein>
    <submittedName>
        <fullName evidence="8">Chaperonin 10-like protein</fullName>
    </submittedName>
</protein>
<dbReference type="SUPFAM" id="SSF50129">
    <property type="entry name" value="GroES-like"/>
    <property type="match status" value="1"/>
</dbReference>
<evidence type="ECO:0000259" key="7">
    <source>
        <dbReference type="SMART" id="SM00829"/>
    </source>
</evidence>
<dbReference type="Pfam" id="PF00107">
    <property type="entry name" value="ADH_zinc_N"/>
    <property type="match status" value="1"/>
</dbReference>
<comment type="similarity">
    <text evidence="2 6">Belongs to the zinc-containing alcohol dehydrogenase family.</text>
</comment>
<dbReference type="InterPro" id="IPR020843">
    <property type="entry name" value="ER"/>
</dbReference>
<gene>
    <name evidence="8" type="ORF">BDV36DRAFT_306080</name>
</gene>
<evidence type="ECO:0000256" key="6">
    <source>
        <dbReference type="RuleBase" id="RU361277"/>
    </source>
</evidence>
<dbReference type="InterPro" id="IPR011032">
    <property type="entry name" value="GroES-like_sf"/>
</dbReference>
<dbReference type="CDD" id="cd08233">
    <property type="entry name" value="butanediol_DH_like"/>
    <property type="match status" value="1"/>
</dbReference>
<dbReference type="InterPro" id="IPR013149">
    <property type="entry name" value="ADH-like_C"/>
</dbReference>
<keyword evidence="5" id="KW-0560">Oxidoreductase</keyword>
<dbReference type="Gene3D" id="3.40.50.720">
    <property type="entry name" value="NAD(P)-binding Rossmann-like Domain"/>
    <property type="match status" value="1"/>
</dbReference>
<dbReference type="Gene3D" id="3.90.180.10">
    <property type="entry name" value="Medium-chain alcohol dehydrogenases, catalytic domain"/>
    <property type="match status" value="1"/>
</dbReference>
<evidence type="ECO:0000256" key="3">
    <source>
        <dbReference type="ARBA" id="ARBA00022723"/>
    </source>
</evidence>
<reference evidence="8 9" key="1">
    <citation type="submission" date="2019-04" db="EMBL/GenBank/DDBJ databases">
        <authorList>
            <consortium name="DOE Joint Genome Institute"/>
            <person name="Mondo S."/>
            <person name="Kjaerbolling I."/>
            <person name="Vesth T."/>
            <person name="Frisvad J.C."/>
            <person name="Nybo J.L."/>
            <person name="Theobald S."/>
            <person name="Kildgaard S."/>
            <person name="Isbrandt T."/>
            <person name="Kuo A."/>
            <person name="Sato A."/>
            <person name="Lyhne E.K."/>
            <person name="Kogle M.E."/>
            <person name="Wiebenga A."/>
            <person name="Kun R.S."/>
            <person name="Lubbers R.J."/>
            <person name="Makela M.R."/>
            <person name="Barry K."/>
            <person name="Chovatia M."/>
            <person name="Clum A."/>
            <person name="Daum C."/>
            <person name="Haridas S."/>
            <person name="He G."/>
            <person name="LaButti K."/>
            <person name="Lipzen A."/>
            <person name="Riley R."/>
            <person name="Salamov A."/>
            <person name="Simmons B.A."/>
            <person name="Magnuson J.K."/>
            <person name="Henrissat B."/>
            <person name="Mortensen U.H."/>
            <person name="Larsen T.O."/>
            <person name="Devries R.P."/>
            <person name="Grigoriev I.V."/>
            <person name="Machida M."/>
            <person name="Baker S.E."/>
            <person name="Andersen M.R."/>
            <person name="Cantor M.N."/>
            <person name="Hua S.X."/>
        </authorList>
    </citation>
    <scope>NUCLEOTIDE SEQUENCE [LARGE SCALE GENOMIC DNA]</scope>
    <source>
        <strain evidence="8 9">CBS 117616</strain>
    </source>
</reference>
<evidence type="ECO:0000313" key="9">
    <source>
        <dbReference type="Proteomes" id="UP000325395"/>
    </source>
</evidence>
<dbReference type="Pfam" id="PF08240">
    <property type="entry name" value="ADH_N"/>
    <property type="match status" value="1"/>
</dbReference>
<sequence length="379" mass="40473">MALDTHHITALRLYGHRDIRVDRVLQQTCGDDDVRVDVAYCGICGSDLHEFHGPVLCPQPGKQEPLTGCSLPVTLGHEISGTISEIGRNVSNVQVGDRVAVNPAIVESTVGLAPCADCDQGFPNSCARATCYGLGGPSGGFADEVVVKSNNVYKLPESVSFLEGALTEPLAVAWHSVRTAQFQPGQDALVLGAGPIGLAILQVLRVRGARNIIVTDIIHRRQEAARSFGASTVIDPLHDQVGVLEVIQEICGQDGVDIAFDTSGLQSTLDTAITCTKSRGTIFNVAIHEKPLLVNPTQLSLREKTFRGGNGYTEEDFRSVLGAMATGDLRVRSMVTAVVPLQQVKEKGFEPLLSKGGQHIKVLVQPGSKPHTRTLLPVL</sequence>
<feature type="domain" description="Enoyl reductase (ER)" evidence="7">
    <location>
        <begin position="15"/>
        <end position="364"/>
    </location>
</feature>
<dbReference type="SUPFAM" id="SSF51735">
    <property type="entry name" value="NAD(P)-binding Rossmann-fold domains"/>
    <property type="match status" value="1"/>
</dbReference>
<evidence type="ECO:0000256" key="5">
    <source>
        <dbReference type="ARBA" id="ARBA00023002"/>
    </source>
</evidence>
<dbReference type="PROSITE" id="PS00059">
    <property type="entry name" value="ADH_ZINC"/>
    <property type="match status" value="1"/>
</dbReference>
<accession>A0ABQ6X2N8</accession>
<evidence type="ECO:0000256" key="2">
    <source>
        <dbReference type="ARBA" id="ARBA00008072"/>
    </source>
</evidence>
<organism evidence="8 9">
    <name type="scientific">Aspergillus pseudocaelatus</name>
    <dbReference type="NCBI Taxonomy" id="1825620"/>
    <lineage>
        <taxon>Eukaryota</taxon>
        <taxon>Fungi</taxon>
        <taxon>Dikarya</taxon>
        <taxon>Ascomycota</taxon>
        <taxon>Pezizomycotina</taxon>
        <taxon>Eurotiomycetes</taxon>
        <taxon>Eurotiomycetidae</taxon>
        <taxon>Eurotiales</taxon>
        <taxon>Aspergillaceae</taxon>
        <taxon>Aspergillus</taxon>
        <taxon>Aspergillus subgen. Circumdati</taxon>
    </lineage>
</organism>
<evidence type="ECO:0000256" key="1">
    <source>
        <dbReference type="ARBA" id="ARBA00001947"/>
    </source>
</evidence>
<dbReference type="InterPro" id="IPR013154">
    <property type="entry name" value="ADH-like_N"/>
</dbReference>
<dbReference type="SMART" id="SM00829">
    <property type="entry name" value="PKS_ER"/>
    <property type="match status" value="1"/>
</dbReference>
<comment type="cofactor">
    <cofactor evidence="1 6">
        <name>Zn(2+)</name>
        <dbReference type="ChEBI" id="CHEBI:29105"/>
    </cofactor>
</comment>
<dbReference type="EMBL" id="ML735688">
    <property type="protein sequence ID" value="KAE8423563.1"/>
    <property type="molecule type" value="Genomic_DNA"/>
</dbReference>
<proteinExistence type="inferred from homology"/>
<dbReference type="PANTHER" id="PTHR43161:SF23">
    <property type="entry name" value="(R,R)-BUTANEDIOL DEHYDROGENASE-RELATED"/>
    <property type="match status" value="1"/>
</dbReference>
<keyword evidence="4 6" id="KW-0862">Zinc</keyword>
<keyword evidence="9" id="KW-1185">Reference proteome</keyword>
<evidence type="ECO:0000256" key="4">
    <source>
        <dbReference type="ARBA" id="ARBA00022833"/>
    </source>
</evidence>
<evidence type="ECO:0000313" key="8">
    <source>
        <dbReference type="EMBL" id="KAE8423563.1"/>
    </source>
</evidence>
<dbReference type="PANTHER" id="PTHR43161">
    <property type="entry name" value="SORBITOL DEHYDROGENASE"/>
    <property type="match status" value="1"/>
</dbReference>
<dbReference type="InterPro" id="IPR036291">
    <property type="entry name" value="NAD(P)-bd_dom_sf"/>
</dbReference>